<sequence length="108" mass="11867">MMLGALSAAVITIGVETLLLGLLYRRDTLFLGLCASLNLATNLVLNLVLWLIPLTVRWWLVYPLELLVVAVEYAVYARACGRSGRLFLLTLAANVLSYCTGILIYGHV</sequence>
<evidence type="ECO:0000256" key="1">
    <source>
        <dbReference type="SAM" id="Phobius"/>
    </source>
</evidence>
<feature type="transmembrane region" description="Helical" evidence="1">
    <location>
        <begin position="58"/>
        <end position="79"/>
    </location>
</feature>
<keyword evidence="1" id="KW-1133">Transmembrane helix</keyword>
<evidence type="ECO:0000313" key="2">
    <source>
        <dbReference type="EMBL" id="HIS97654.1"/>
    </source>
</evidence>
<feature type="transmembrane region" description="Helical" evidence="1">
    <location>
        <begin position="6"/>
        <end position="24"/>
    </location>
</feature>
<name>A0A9D1G6L9_9FIRM</name>
<protein>
    <submittedName>
        <fullName evidence="2">Uncharacterized protein</fullName>
    </submittedName>
</protein>
<proteinExistence type="predicted"/>
<keyword evidence="1" id="KW-0472">Membrane</keyword>
<accession>A0A9D1G6L9</accession>
<dbReference type="AlphaFoldDB" id="A0A9D1G6L9"/>
<feature type="transmembrane region" description="Helical" evidence="1">
    <location>
        <begin position="29"/>
        <end position="52"/>
    </location>
</feature>
<gene>
    <name evidence="2" type="ORF">IAD42_06740</name>
</gene>
<evidence type="ECO:0000313" key="3">
    <source>
        <dbReference type="Proteomes" id="UP000886876"/>
    </source>
</evidence>
<dbReference type="EMBL" id="DVJS01000168">
    <property type="protein sequence ID" value="HIS97654.1"/>
    <property type="molecule type" value="Genomic_DNA"/>
</dbReference>
<reference evidence="2" key="2">
    <citation type="journal article" date="2021" name="PeerJ">
        <title>Extensive microbial diversity within the chicken gut microbiome revealed by metagenomics and culture.</title>
        <authorList>
            <person name="Gilroy R."/>
            <person name="Ravi A."/>
            <person name="Getino M."/>
            <person name="Pursley I."/>
            <person name="Horton D.L."/>
            <person name="Alikhan N.F."/>
            <person name="Baker D."/>
            <person name="Gharbi K."/>
            <person name="Hall N."/>
            <person name="Watson M."/>
            <person name="Adriaenssens E.M."/>
            <person name="Foster-Nyarko E."/>
            <person name="Jarju S."/>
            <person name="Secka A."/>
            <person name="Antonio M."/>
            <person name="Oren A."/>
            <person name="Chaudhuri R.R."/>
            <person name="La Ragione R."/>
            <person name="Hildebrand F."/>
            <person name="Pallen M.J."/>
        </authorList>
    </citation>
    <scope>NUCLEOTIDE SEQUENCE</scope>
    <source>
        <strain evidence="2">ChiHecec3B27-6122</strain>
    </source>
</reference>
<keyword evidence="1" id="KW-0812">Transmembrane</keyword>
<comment type="caution">
    <text evidence="2">The sequence shown here is derived from an EMBL/GenBank/DDBJ whole genome shotgun (WGS) entry which is preliminary data.</text>
</comment>
<reference evidence="2" key="1">
    <citation type="submission" date="2020-10" db="EMBL/GenBank/DDBJ databases">
        <authorList>
            <person name="Gilroy R."/>
        </authorList>
    </citation>
    <scope>NUCLEOTIDE SEQUENCE</scope>
    <source>
        <strain evidence="2">ChiHecec3B27-6122</strain>
    </source>
</reference>
<organism evidence="2 3">
    <name type="scientific">Candidatus Scatomorpha pullistercoris</name>
    <dbReference type="NCBI Taxonomy" id="2840929"/>
    <lineage>
        <taxon>Bacteria</taxon>
        <taxon>Bacillati</taxon>
        <taxon>Bacillota</taxon>
        <taxon>Clostridia</taxon>
        <taxon>Eubacteriales</taxon>
        <taxon>Candidatus Scatomorpha</taxon>
    </lineage>
</organism>
<feature type="transmembrane region" description="Helical" evidence="1">
    <location>
        <begin position="86"/>
        <end position="106"/>
    </location>
</feature>
<dbReference type="Proteomes" id="UP000886876">
    <property type="component" value="Unassembled WGS sequence"/>
</dbReference>